<protein>
    <submittedName>
        <fullName evidence="2">Glutaredoxin</fullName>
    </submittedName>
</protein>
<accession>A0A9C9K1B3</accession>
<evidence type="ECO:0000313" key="3">
    <source>
        <dbReference type="Proteomes" id="UP000885826"/>
    </source>
</evidence>
<dbReference type="Gene3D" id="3.40.30.10">
    <property type="entry name" value="Glutaredoxin"/>
    <property type="match status" value="2"/>
</dbReference>
<dbReference type="InterPro" id="IPR036249">
    <property type="entry name" value="Thioredoxin-like_sf"/>
</dbReference>
<comment type="caution">
    <text evidence="2">The sequence shown here is derived from an EMBL/GenBank/DDBJ whole genome shotgun (WGS) entry which is preliminary data.</text>
</comment>
<gene>
    <name evidence="2" type="ORF">ENI34_10065</name>
</gene>
<dbReference type="PANTHER" id="PTHR37170">
    <property type="entry name" value="GLUTAREDOXIN-RELATED"/>
    <property type="match status" value="1"/>
</dbReference>
<reference evidence="2" key="1">
    <citation type="journal article" date="2020" name="mSystems">
        <title>Genome- and Community-Level Interaction Insights into Carbon Utilization and Element Cycling Functions of Hydrothermarchaeota in Hydrothermal Sediment.</title>
        <authorList>
            <person name="Zhou Z."/>
            <person name="Liu Y."/>
            <person name="Xu W."/>
            <person name="Pan J."/>
            <person name="Luo Z.H."/>
            <person name="Li M."/>
        </authorList>
    </citation>
    <scope>NUCLEOTIDE SEQUENCE</scope>
    <source>
        <strain evidence="2">HyVt-388</strain>
    </source>
</reference>
<dbReference type="Proteomes" id="UP000885826">
    <property type="component" value="Unassembled WGS sequence"/>
</dbReference>
<evidence type="ECO:0000259" key="1">
    <source>
        <dbReference type="Pfam" id="PF13192"/>
    </source>
</evidence>
<feature type="domain" description="Thioredoxin-like fold" evidence="1">
    <location>
        <begin position="33"/>
        <end position="91"/>
    </location>
</feature>
<dbReference type="AlphaFoldDB" id="A0A9C9K1B3"/>
<organism evidence="2 3">
    <name type="scientific">candidate division WOR-3 bacterium</name>
    <dbReference type="NCBI Taxonomy" id="2052148"/>
    <lineage>
        <taxon>Bacteria</taxon>
        <taxon>Bacteria division WOR-3</taxon>
    </lineage>
</organism>
<dbReference type="InterPro" id="IPR012336">
    <property type="entry name" value="Thioredoxin-like_fold"/>
</dbReference>
<sequence>MPFLEERIKGEVTDLFKELKEPVKLVVFTRDDKISVPGYDCPTCKDNETLIKEVAELSNKITIEFYDYLKDKEKVAEYNVDKVPVTLVLGEKDFGIRLYGIPAGHEFATLLNAIKIVSTSDSALSPETKEKLKTLSKPVHIQVFVTLSCPYCAPAASLAHQMALENENIKADMINAQEFPELAQKYGVYAVPKVVINETTQFEGALPESAFIEKIIESVK</sequence>
<name>A0A9C9K1B3_UNCW3</name>
<dbReference type="InterPro" id="IPR011903">
    <property type="entry name" value="TON_0319-like"/>
</dbReference>
<dbReference type="PANTHER" id="PTHR37170:SF1">
    <property type="entry name" value="GLUTAREDOXIN-LIKE PROTEIN"/>
    <property type="match status" value="1"/>
</dbReference>
<proteinExistence type="predicted"/>
<dbReference type="EMBL" id="DRIG01000102">
    <property type="protein sequence ID" value="HEC79464.1"/>
    <property type="molecule type" value="Genomic_DNA"/>
</dbReference>
<dbReference type="NCBIfam" id="TIGR02187">
    <property type="entry name" value="PDO_seleno_TRX"/>
    <property type="match status" value="1"/>
</dbReference>
<evidence type="ECO:0000313" key="2">
    <source>
        <dbReference type="EMBL" id="HEC79464.1"/>
    </source>
</evidence>
<dbReference type="PROSITE" id="PS51354">
    <property type="entry name" value="GLUTAREDOXIN_2"/>
    <property type="match status" value="1"/>
</dbReference>
<dbReference type="SUPFAM" id="SSF52833">
    <property type="entry name" value="Thioredoxin-like"/>
    <property type="match status" value="2"/>
</dbReference>
<feature type="domain" description="Thioredoxin-like fold" evidence="1">
    <location>
        <begin position="140"/>
        <end position="217"/>
    </location>
</feature>
<dbReference type="CDD" id="cd02973">
    <property type="entry name" value="TRX_GRX_like"/>
    <property type="match status" value="1"/>
</dbReference>
<dbReference type="Pfam" id="PF13192">
    <property type="entry name" value="Thioredoxin_3"/>
    <property type="match status" value="2"/>
</dbReference>